<dbReference type="AlphaFoldDB" id="A0A0N4UDU8"/>
<dbReference type="EMBL" id="UYYG01001179">
    <property type="protein sequence ID" value="VDN59291.1"/>
    <property type="molecule type" value="Genomic_DNA"/>
</dbReference>
<evidence type="ECO:0000256" key="8">
    <source>
        <dbReference type="ARBA" id="ARBA00023065"/>
    </source>
</evidence>
<reference evidence="16" key="1">
    <citation type="submission" date="2017-02" db="UniProtKB">
        <authorList>
            <consortium name="WormBaseParasite"/>
        </authorList>
    </citation>
    <scope>IDENTIFICATION</scope>
</reference>
<dbReference type="OrthoDB" id="6132759at2759"/>
<comment type="similarity">
    <text evidence="2 11">Belongs to the sodium:solute symporter (SSF) (TC 2.A.21) family.</text>
</comment>
<keyword evidence="6 12" id="KW-1133">Transmembrane helix</keyword>
<keyword evidence="10" id="KW-0739">Sodium transport</keyword>
<dbReference type="InterPro" id="IPR001734">
    <property type="entry name" value="Na/solute_symporter"/>
</dbReference>
<comment type="subcellular location">
    <subcellularLocation>
        <location evidence="1">Cell membrane</location>
        <topology evidence="1">Multi-pass membrane protein</topology>
    </subcellularLocation>
</comment>
<dbReference type="Proteomes" id="UP000038040">
    <property type="component" value="Unplaced"/>
</dbReference>
<keyword evidence="15" id="KW-1185">Reference proteome</keyword>
<evidence type="ECO:0000256" key="5">
    <source>
        <dbReference type="ARBA" id="ARBA00022692"/>
    </source>
</evidence>
<evidence type="ECO:0000256" key="6">
    <source>
        <dbReference type="ARBA" id="ARBA00022989"/>
    </source>
</evidence>
<dbReference type="STRING" id="318479.A0A0N4UDU8"/>
<feature type="transmembrane region" description="Helical" evidence="12">
    <location>
        <begin position="331"/>
        <end position="353"/>
    </location>
</feature>
<dbReference type="InterPro" id="IPR051163">
    <property type="entry name" value="Sodium:Solute_Symporter_SSF"/>
</dbReference>
<dbReference type="GO" id="GO:0006814">
    <property type="term" value="P:sodium ion transport"/>
    <property type="evidence" value="ECO:0007669"/>
    <property type="project" value="UniProtKB-KW"/>
</dbReference>
<evidence type="ECO:0000256" key="11">
    <source>
        <dbReference type="RuleBase" id="RU362091"/>
    </source>
</evidence>
<gene>
    <name evidence="13" type="ORF">DME_LOCUS9264</name>
</gene>
<feature type="transmembrane region" description="Helical" evidence="12">
    <location>
        <begin position="51"/>
        <end position="71"/>
    </location>
</feature>
<dbReference type="PANTHER" id="PTHR42985:SF40">
    <property type="entry name" value="LD47995P-RELATED"/>
    <property type="match status" value="1"/>
</dbReference>
<evidence type="ECO:0000256" key="1">
    <source>
        <dbReference type="ARBA" id="ARBA00004651"/>
    </source>
</evidence>
<accession>A0A0N4UDU8</accession>
<keyword evidence="7" id="KW-0915">Sodium</keyword>
<evidence type="ECO:0000256" key="7">
    <source>
        <dbReference type="ARBA" id="ARBA00023053"/>
    </source>
</evidence>
<evidence type="ECO:0000313" key="14">
    <source>
        <dbReference type="Proteomes" id="UP000038040"/>
    </source>
</evidence>
<dbReference type="InterPro" id="IPR038377">
    <property type="entry name" value="Na/Glc_symporter_sf"/>
</dbReference>
<evidence type="ECO:0000256" key="2">
    <source>
        <dbReference type="ARBA" id="ARBA00006434"/>
    </source>
</evidence>
<keyword evidence="4" id="KW-1003">Cell membrane</keyword>
<feature type="transmembrane region" description="Helical" evidence="12">
    <location>
        <begin position="259"/>
        <end position="286"/>
    </location>
</feature>
<dbReference type="GO" id="GO:0015293">
    <property type="term" value="F:symporter activity"/>
    <property type="evidence" value="ECO:0007669"/>
    <property type="project" value="TreeGrafter"/>
</dbReference>
<dbReference type="Gene3D" id="1.20.1730.10">
    <property type="entry name" value="Sodium/glucose cotransporter"/>
    <property type="match status" value="2"/>
</dbReference>
<dbReference type="Pfam" id="PF00474">
    <property type="entry name" value="SSF"/>
    <property type="match status" value="2"/>
</dbReference>
<evidence type="ECO:0000256" key="12">
    <source>
        <dbReference type="SAM" id="Phobius"/>
    </source>
</evidence>
<feature type="transmembrane region" description="Helical" evidence="12">
    <location>
        <begin position="365"/>
        <end position="384"/>
    </location>
</feature>
<dbReference type="GO" id="GO:0005886">
    <property type="term" value="C:plasma membrane"/>
    <property type="evidence" value="ECO:0007669"/>
    <property type="project" value="UniProtKB-SubCell"/>
</dbReference>
<sequence>MTISLVDYAVFIFSLSLSVCTGVYHAIRAYYSKSELSKNEEYMMGGKNMPAFPVALSLLTTFLSGILMLGVPAEMFQRGANIWMNFIVGVIASLLTATIFLPVFYKMKIFGMITTLYTTIGGLKAVVWTDSLQALLMYGGVFTLVYVGLQNPKVGGFNRVWNIAYNTGRIQDAWRNEFTIFQLAVQRYFSLPRFSDATKIIYHTIIPFLLLCSLVAFIGFIALAYYFNCNPLETGEINDSDQLIILFAREVLTPTRGLFGLYVSCIMSATLSTLSSGMNSMAAAIYEDFFKKNLYGKISDAKTATMNKIIVMTIGILSTSLAYSAEPLGGILRVCISVMGATGGPFVGIFVLAMFWPKAGEKSTFISFVSSCIIMMIICIINYIEDPYGQYFLETNSTREGCKNINFTRRALPPYDAYYGNPEKSLISRISTYSYPGIGMIIMLIIGASLTHFWKEQNPEEIKHLTFYGRQ</sequence>
<feature type="transmembrane region" description="Helical" evidence="12">
    <location>
        <begin position="433"/>
        <end position="454"/>
    </location>
</feature>
<evidence type="ECO:0000256" key="10">
    <source>
        <dbReference type="ARBA" id="ARBA00023201"/>
    </source>
</evidence>
<proteinExistence type="inferred from homology"/>
<dbReference type="PROSITE" id="PS50283">
    <property type="entry name" value="NA_SOLUT_SYMP_3"/>
    <property type="match status" value="2"/>
</dbReference>
<organism evidence="14 16">
    <name type="scientific">Dracunculus medinensis</name>
    <name type="common">Guinea worm</name>
    <dbReference type="NCBI Taxonomy" id="318479"/>
    <lineage>
        <taxon>Eukaryota</taxon>
        <taxon>Metazoa</taxon>
        <taxon>Ecdysozoa</taxon>
        <taxon>Nematoda</taxon>
        <taxon>Chromadorea</taxon>
        <taxon>Rhabditida</taxon>
        <taxon>Spirurina</taxon>
        <taxon>Dracunculoidea</taxon>
        <taxon>Dracunculidae</taxon>
        <taxon>Dracunculus</taxon>
    </lineage>
</organism>
<dbReference type="Proteomes" id="UP000274756">
    <property type="component" value="Unassembled WGS sequence"/>
</dbReference>
<name>A0A0N4UDU8_DRAME</name>
<feature type="transmembrane region" description="Helical" evidence="12">
    <location>
        <begin position="306"/>
        <end position="325"/>
    </location>
</feature>
<feature type="transmembrane region" description="Helical" evidence="12">
    <location>
        <begin position="7"/>
        <end position="31"/>
    </location>
</feature>
<feature type="transmembrane region" description="Helical" evidence="12">
    <location>
        <begin position="125"/>
        <end position="149"/>
    </location>
</feature>
<keyword evidence="8" id="KW-0406">Ion transport</keyword>
<reference evidence="13 15" key="2">
    <citation type="submission" date="2018-11" db="EMBL/GenBank/DDBJ databases">
        <authorList>
            <consortium name="Pathogen Informatics"/>
        </authorList>
    </citation>
    <scope>NUCLEOTIDE SEQUENCE [LARGE SCALE GENOMIC DNA]</scope>
</reference>
<keyword evidence="9 12" id="KW-0472">Membrane</keyword>
<evidence type="ECO:0000313" key="15">
    <source>
        <dbReference type="Proteomes" id="UP000274756"/>
    </source>
</evidence>
<dbReference type="PANTHER" id="PTHR42985">
    <property type="entry name" value="SODIUM-COUPLED MONOCARBOXYLATE TRANSPORTER"/>
    <property type="match status" value="1"/>
</dbReference>
<evidence type="ECO:0000256" key="3">
    <source>
        <dbReference type="ARBA" id="ARBA00022448"/>
    </source>
</evidence>
<evidence type="ECO:0000256" key="4">
    <source>
        <dbReference type="ARBA" id="ARBA00022475"/>
    </source>
</evidence>
<protein>
    <submittedName>
        <fullName evidence="16">Sodium-dependent multivitamin transporter</fullName>
    </submittedName>
</protein>
<evidence type="ECO:0000256" key="9">
    <source>
        <dbReference type="ARBA" id="ARBA00023136"/>
    </source>
</evidence>
<feature type="transmembrane region" description="Helical" evidence="12">
    <location>
        <begin position="200"/>
        <end position="227"/>
    </location>
</feature>
<keyword evidence="3" id="KW-0813">Transport</keyword>
<feature type="transmembrane region" description="Helical" evidence="12">
    <location>
        <begin position="83"/>
        <end position="105"/>
    </location>
</feature>
<dbReference type="WBParaSite" id="DME_0000552301-mRNA-1">
    <property type="protein sequence ID" value="DME_0000552301-mRNA-1"/>
    <property type="gene ID" value="DME_0000552301"/>
</dbReference>
<evidence type="ECO:0000313" key="13">
    <source>
        <dbReference type="EMBL" id="VDN59291.1"/>
    </source>
</evidence>
<evidence type="ECO:0000313" key="16">
    <source>
        <dbReference type="WBParaSite" id="DME_0000552301-mRNA-1"/>
    </source>
</evidence>
<keyword evidence="5 12" id="KW-0812">Transmembrane</keyword>